<reference evidence="1" key="1">
    <citation type="submission" date="2020-04" db="EMBL/GenBank/DDBJ databases">
        <authorList>
            <person name="Chiriac C."/>
            <person name="Salcher M."/>
            <person name="Ghai R."/>
            <person name="Kavagutti S V."/>
        </authorList>
    </citation>
    <scope>NUCLEOTIDE SEQUENCE</scope>
</reference>
<evidence type="ECO:0000313" key="1">
    <source>
        <dbReference type="EMBL" id="CAB4143305.1"/>
    </source>
</evidence>
<name>A0A6J5M8G8_9CAUD</name>
<dbReference type="EMBL" id="LR796421">
    <property type="protein sequence ID" value="CAB4143305.1"/>
    <property type="molecule type" value="Genomic_DNA"/>
</dbReference>
<sequence length="137" mass="15715">MDIKHKTTMNKYRKKPVVIEALQFTRNNWEEIQTFTQGQAHTLTIERRMDGKCTCIIPTLEGEHIANEGDWIIKGVQGEYYPCKPDIFEQTYEKDSHPQVVGWTPNEITDYTNGTALVAQAKPFGEPYIYGGPKYDG</sequence>
<organism evidence="1">
    <name type="scientific">uncultured Caudovirales phage</name>
    <dbReference type="NCBI Taxonomy" id="2100421"/>
    <lineage>
        <taxon>Viruses</taxon>
        <taxon>Duplodnaviria</taxon>
        <taxon>Heunggongvirae</taxon>
        <taxon>Uroviricota</taxon>
        <taxon>Caudoviricetes</taxon>
        <taxon>Peduoviridae</taxon>
        <taxon>Maltschvirus</taxon>
        <taxon>Maltschvirus maltsch</taxon>
    </lineage>
</organism>
<gene>
    <name evidence="1" type="ORF">UFOVP450_106</name>
</gene>
<protein>
    <submittedName>
        <fullName evidence="1">Uncharacterized protein</fullName>
    </submittedName>
</protein>
<accession>A0A6J5M8G8</accession>
<proteinExistence type="predicted"/>